<reference evidence="3" key="1">
    <citation type="submission" date="2016-11" db="EMBL/GenBank/DDBJ databases">
        <authorList>
            <person name="Schniete J.K."/>
            <person name="Salih T."/>
            <person name="Algora Gallardo L."/>
            <person name="Martinez Fernandez S."/>
            <person name="Herron P.R."/>
        </authorList>
    </citation>
    <scope>NUCLEOTIDE SEQUENCE [LARGE SCALE GENOMIC DNA]</scope>
    <source>
        <strain evidence="3">DSM 41896</strain>
    </source>
</reference>
<dbReference type="Proteomes" id="UP000184286">
    <property type="component" value="Unassembled WGS sequence"/>
</dbReference>
<dbReference type="STRING" id="114686.BM536_035955"/>
<dbReference type="PANTHER" id="PTHR34203">
    <property type="entry name" value="METHYLTRANSFERASE, FKBM FAMILY PROTEIN"/>
    <property type="match status" value="1"/>
</dbReference>
<evidence type="ECO:0000313" key="3">
    <source>
        <dbReference type="Proteomes" id="UP000184286"/>
    </source>
</evidence>
<organism evidence="2 3">
    <name type="scientific">Streptomyces phaeoluteigriseus</name>
    <dbReference type="NCBI Taxonomy" id="114686"/>
    <lineage>
        <taxon>Bacteria</taxon>
        <taxon>Bacillati</taxon>
        <taxon>Actinomycetota</taxon>
        <taxon>Actinomycetes</taxon>
        <taxon>Kitasatosporales</taxon>
        <taxon>Streptomycetaceae</taxon>
        <taxon>Streptomyces</taxon>
        <taxon>Streptomyces aurantiacus group</taxon>
    </lineage>
</organism>
<feature type="domain" description="Methyltransferase FkbM" evidence="1">
    <location>
        <begin position="49"/>
        <end position="222"/>
    </location>
</feature>
<dbReference type="OrthoDB" id="424472at2"/>
<dbReference type="AlphaFoldDB" id="A0A1V6MHU3"/>
<protein>
    <recommendedName>
        <fullName evidence="1">Methyltransferase FkbM domain-containing protein</fullName>
    </recommendedName>
</protein>
<dbReference type="PANTHER" id="PTHR34203:SF13">
    <property type="entry name" value="EXPRESSED PROTEIN"/>
    <property type="match status" value="1"/>
</dbReference>
<dbReference type="InterPro" id="IPR052514">
    <property type="entry name" value="SAM-dependent_MTase"/>
</dbReference>
<dbReference type="SUPFAM" id="SSF53335">
    <property type="entry name" value="S-adenosyl-L-methionine-dependent methyltransferases"/>
    <property type="match status" value="1"/>
</dbReference>
<evidence type="ECO:0000259" key="1">
    <source>
        <dbReference type="Pfam" id="PF05050"/>
    </source>
</evidence>
<dbReference type="Gene3D" id="3.40.50.150">
    <property type="entry name" value="Vaccinia Virus protein VP39"/>
    <property type="match status" value="1"/>
</dbReference>
<dbReference type="InterPro" id="IPR006342">
    <property type="entry name" value="FkbM_mtfrase"/>
</dbReference>
<reference evidence="2 3" key="2">
    <citation type="submission" date="2017-02" db="EMBL/GenBank/DDBJ databases">
        <title>Draft genome sequence of Streptomyces phaeoluteigriseus type strain DSM41896.</title>
        <authorList>
            <person name="Salih T.S."/>
            <person name="Algora Gallardo L."/>
            <person name="Melo Santos T."/>
            <person name="Filgueira Martinez S."/>
            <person name="Herron P.R."/>
        </authorList>
    </citation>
    <scope>NUCLEOTIDE SEQUENCE [LARGE SCALE GENOMIC DNA]</scope>
    <source>
        <strain evidence="2 3">DSM 41896</strain>
    </source>
</reference>
<gene>
    <name evidence="2" type="ORF">BM536_035955</name>
</gene>
<dbReference type="NCBIfam" id="TIGR01444">
    <property type="entry name" value="fkbM_fam"/>
    <property type="match status" value="1"/>
</dbReference>
<proteinExistence type="predicted"/>
<dbReference type="EMBL" id="MPOH02000022">
    <property type="protein sequence ID" value="OQD52034.1"/>
    <property type="molecule type" value="Genomic_DNA"/>
</dbReference>
<name>A0A1V6MHU3_9ACTN</name>
<dbReference type="InterPro" id="IPR029063">
    <property type="entry name" value="SAM-dependent_MTases_sf"/>
</dbReference>
<dbReference type="RefSeq" id="WP_073491450.1">
    <property type="nucleotide sequence ID" value="NZ_MPOH02000022.1"/>
</dbReference>
<evidence type="ECO:0000313" key="2">
    <source>
        <dbReference type="EMBL" id="OQD52034.1"/>
    </source>
</evidence>
<accession>A0A1V6MHU3</accession>
<dbReference type="Pfam" id="PF05050">
    <property type="entry name" value="Methyltransf_21"/>
    <property type="match status" value="1"/>
</dbReference>
<sequence length="248" mass="27528">MTPPKLTEVAEGFSVHAVSALDARFLYREMFEGGTYAGIALPDEPFVVDVGANIGLFTLFVKQRRPKARIVAFEPLPELVAALHANVAEFDLHDVSVHETALGSEEAAGVSFRYYPLLPSSSTLYPQDQGQLRELLGRSFPPRVVERMFQGREITVAVDRLSRHIGTDRPVDLLKIDAVGSELEILRGVDADLRPLLRNVFIDVQDVHGRVNELCLYLREMGLEPSVLKPPMADGEDTLNYLIHAVQP</sequence>
<comment type="caution">
    <text evidence="2">The sequence shown here is derived from an EMBL/GenBank/DDBJ whole genome shotgun (WGS) entry which is preliminary data.</text>
</comment>